<evidence type="ECO:0000313" key="13">
    <source>
        <dbReference type="EMBL" id="RHZ85591.1"/>
    </source>
</evidence>
<dbReference type="InterPro" id="IPR008806">
    <property type="entry name" value="RNA_pol_III_Rpc82_C"/>
</dbReference>
<dbReference type="InterPro" id="IPR036390">
    <property type="entry name" value="WH_DNA-bd_sf"/>
</dbReference>
<dbReference type="Proteomes" id="UP000266861">
    <property type="component" value="Unassembled WGS sequence"/>
</dbReference>
<sequence>MSQTILRLCYYIIRDDFGSNVEQVAKVLLQKGRLPLLLIAKFSKFTLSKTRECLFILIQHNLVYWAETKEGTRIGIYYSIEKDEILARLNFGIYIKNTNDWVGCRGANEIIKSILLNGKATFQGLIEDMKISKRTNKYKDAKEIFLKMIEKNYITPVSFSDSKSAQDKASEAEQRELAKMTSFIPTKKQMAEVKAKLAADISTDDISTGSKRKINSETLDRPVKQRKGEATGEVTLDENQYYRVNYEKFNVKARNKRFERFVTAHINKSAGVIMKTILNVADDDKVDIIESRSISSQRIIKSIPVEKFELLASQIKTERGKSTREALVRQYLDYLIEDETKVLHKKDENLGGMYSVKYHELCESLKREIFEDIILEKYGIMGLRIIRVLNSKQKLDEKSITTFTLMSLSDVRQKLTELLNEGFVQIQEVPRSADRAPSRTYYLWYIDYQKCYEIILNKYYLTLANIHQVRFSQETLAATLLEKKENEEALKQLNNNSYIQLLTENEKKSLNDLEHLLNQLDTSQLRIIQDIILFRNFK</sequence>
<comment type="subunit">
    <text evidence="3 9">Component of the RNA polymerase III (Pol III) complex consisting of 17 subunits.</text>
</comment>
<dbReference type="InterPro" id="IPR036388">
    <property type="entry name" value="WH-like_DNA-bd_sf"/>
</dbReference>
<evidence type="ECO:0000256" key="1">
    <source>
        <dbReference type="ARBA" id="ARBA00004123"/>
    </source>
</evidence>
<dbReference type="GO" id="GO:0006351">
    <property type="term" value="P:DNA-templated transcription"/>
    <property type="evidence" value="ECO:0007669"/>
    <property type="project" value="InterPro"/>
</dbReference>
<evidence type="ECO:0000313" key="14">
    <source>
        <dbReference type="Proteomes" id="UP000266861"/>
    </source>
</evidence>
<keyword evidence="5 9" id="KW-0240">DNA-directed RNA polymerase</keyword>
<keyword evidence="14" id="KW-1185">Reference proteome</keyword>
<evidence type="ECO:0000259" key="12">
    <source>
        <dbReference type="Pfam" id="PF22536"/>
    </source>
</evidence>
<evidence type="ECO:0000256" key="6">
    <source>
        <dbReference type="ARBA" id="ARBA00023163"/>
    </source>
</evidence>
<comment type="function">
    <text evidence="8 9">DNA-dependent RNA polymerase catalyzes the transcription of DNA into RNA using the four ribonucleoside triphosphates as substrates. Specific core component of RNA polymerase III which synthesizes small RNAs, such as 5S rRNA and tRNAs.</text>
</comment>
<comment type="caution">
    <text evidence="13">The sequence shown here is derived from an EMBL/GenBank/DDBJ whole genome shotgun (WGS) entry which is preliminary data.</text>
</comment>
<evidence type="ECO:0000256" key="8">
    <source>
        <dbReference type="ARBA" id="ARBA00025127"/>
    </source>
</evidence>
<evidence type="ECO:0000259" key="10">
    <source>
        <dbReference type="Pfam" id="PF05645"/>
    </source>
</evidence>
<dbReference type="GO" id="GO:0005666">
    <property type="term" value="C:RNA polymerase III complex"/>
    <property type="evidence" value="ECO:0007669"/>
    <property type="project" value="UniProtKB-UniRule"/>
</dbReference>
<evidence type="ECO:0000256" key="2">
    <source>
        <dbReference type="ARBA" id="ARBA00006835"/>
    </source>
</evidence>
<reference evidence="13 14" key="1">
    <citation type="submission" date="2018-08" db="EMBL/GenBank/DDBJ databases">
        <title>Genome and evolution of the arbuscular mycorrhizal fungus Diversispora epigaea (formerly Glomus versiforme) and its bacterial endosymbionts.</title>
        <authorList>
            <person name="Sun X."/>
            <person name="Fei Z."/>
            <person name="Harrison M."/>
        </authorList>
    </citation>
    <scope>NUCLEOTIDE SEQUENCE [LARGE SCALE GENOMIC DNA]</scope>
    <source>
        <strain evidence="13 14">IT104</strain>
    </source>
</reference>
<dbReference type="Pfam" id="PF08221">
    <property type="entry name" value="HTH_9"/>
    <property type="match status" value="1"/>
</dbReference>
<dbReference type="SUPFAM" id="SSF46785">
    <property type="entry name" value="Winged helix' DNA-binding domain"/>
    <property type="match status" value="1"/>
</dbReference>
<comment type="similarity">
    <text evidence="2 9">Belongs to the RNA polymerase beta chain family.</text>
</comment>
<evidence type="ECO:0000256" key="3">
    <source>
        <dbReference type="ARBA" id="ARBA00011206"/>
    </source>
</evidence>
<keyword evidence="7 9" id="KW-0539">Nucleus</keyword>
<evidence type="ECO:0000256" key="7">
    <source>
        <dbReference type="ARBA" id="ARBA00023242"/>
    </source>
</evidence>
<evidence type="ECO:0000259" key="11">
    <source>
        <dbReference type="Pfam" id="PF08221"/>
    </source>
</evidence>
<keyword evidence="6 9" id="KW-0804">Transcription</keyword>
<dbReference type="PANTHER" id="PTHR12949">
    <property type="entry name" value="RNA POLYMERASE III DNA DIRECTED -RELATED"/>
    <property type="match status" value="1"/>
</dbReference>
<dbReference type="GO" id="GO:0003697">
    <property type="term" value="F:single-stranded DNA binding"/>
    <property type="evidence" value="ECO:0007669"/>
    <property type="project" value="UniProtKB-UniRule"/>
</dbReference>
<accession>A0A397JC31</accession>
<evidence type="ECO:0000256" key="5">
    <source>
        <dbReference type="ARBA" id="ARBA00022478"/>
    </source>
</evidence>
<organism evidence="13 14">
    <name type="scientific">Diversispora epigaea</name>
    <dbReference type="NCBI Taxonomy" id="1348612"/>
    <lineage>
        <taxon>Eukaryota</taxon>
        <taxon>Fungi</taxon>
        <taxon>Fungi incertae sedis</taxon>
        <taxon>Mucoromycota</taxon>
        <taxon>Glomeromycotina</taxon>
        <taxon>Glomeromycetes</taxon>
        <taxon>Diversisporales</taxon>
        <taxon>Diversisporaceae</taxon>
        <taxon>Diversispora</taxon>
    </lineage>
</organism>
<name>A0A397JC31_9GLOM</name>
<gene>
    <name evidence="13" type="ORF">Glove_63g79</name>
</gene>
<comment type="subcellular location">
    <subcellularLocation>
        <location evidence="1 9">Nucleus</location>
    </subcellularLocation>
</comment>
<proteinExistence type="inferred from homology"/>
<protein>
    <recommendedName>
        <fullName evidence="4 9">DNA-directed RNA polymerase III subunit RPC3</fullName>
        <shortName evidence="9">RNA polymerase III subunit C3</shortName>
    </recommendedName>
</protein>
<feature type="domain" description="RNA polymerase III Rpc82 C -terminal" evidence="10">
    <location>
        <begin position="143"/>
        <end position="365"/>
    </location>
</feature>
<dbReference type="Gene3D" id="1.10.10.10">
    <property type="entry name" value="Winged helix-like DNA-binding domain superfamily/Winged helix DNA-binding domain"/>
    <property type="match status" value="4"/>
</dbReference>
<dbReference type="STRING" id="1348612.A0A397JC31"/>
<feature type="domain" description="RNA polymerase III subunit RPC82-related helix-turn-helix" evidence="11">
    <location>
        <begin position="8"/>
        <end position="65"/>
    </location>
</feature>
<dbReference type="InterPro" id="IPR039748">
    <property type="entry name" value="RPC3"/>
</dbReference>
<evidence type="ECO:0000256" key="9">
    <source>
        <dbReference type="RuleBase" id="RU367076"/>
    </source>
</evidence>
<dbReference type="InterPro" id="IPR013197">
    <property type="entry name" value="RNA_pol_III_RPC82-rel_HTH"/>
</dbReference>
<dbReference type="AlphaFoldDB" id="A0A397JC31"/>
<dbReference type="Pfam" id="PF05645">
    <property type="entry name" value="RNA_pol_Rpc82"/>
    <property type="match status" value="1"/>
</dbReference>
<dbReference type="InterPro" id="IPR055207">
    <property type="entry name" value="POLR3C_WHD"/>
</dbReference>
<dbReference type="EMBL" id="PQFF01000060">
    <property type="protein sequence ID" value="RHZ85591.1"/>
    <property type="molecule type" value="Genomic_DNA"/>
</dbReference>
<dbReference type="Pfam" id="PF22536">
    <property type="entry name" value="WHD_POLR3C"/>
    <property type="match status" value="1"/>
</dbReference>
<feature type="domain" description="DNA-directed RNA polymerase III subunit RPC3 winged-helix" evidence="12">
    <location>
        <begin position="371"/>
        <end position="446"/>
    </location>
</feature>
<dbReference type="OrthoDB" id="272392at2759"/>
<dbReference type="PANTHER" id="PTHR12949:SF0">
    <property type="entry name" value="DNA-DIRECTED RNA POLYMERASE III SUBUNIT RPC3"/>
    <property type="match status" value="1"/>
</dbReference>
<evidence type="ECO:0000256" key="4">
    <source>
        <dbReference type="ARBA" id="ARBA00016689"/>
    </source>
</evidence>